<accession>A0A917DJV1</accession>
<comment type="cofactor">
    <cofactor evidence="1 5">
        <name>FAD</name>
        <dbReference type="ChEBI" id="CHEBI:57692"/>
    </cofactor>
</comment>
<dbReference type="InterPro" id="IPR012132">
    <property type="entry name" value="GMC_OxRdtase"/>
</dbReference>
<dbReference type="InterPro" id="IPR036188">
    <property type="entry name" value="FAD/NAD-bd_sf"/>
</dbReference>
<evidence type="ECO:0000256" key="1">
    <source>
        <dbReference type="ARBA" id="ARBA00001974"/>
    </source>
</evidence>
<feature type="domain" description="Glucose-methanol-choline oxidoreductase N-terminal" evidence="8">
    <location>
        <begin position="254"/>
        <end position="268"/>
    </location>
</feature>
<feature type="binding site" evidence="5">
    <location>
        <position position="84"/>
    </location>
    <ligand>
        <name>FAD</name>
        <dbReference type="ChEBI" id="CHEBI:57692"/>
    </ligand>
</feature>
<dbReference type="AlphaFoldDB" id="A0A917DJV1"/>
<reference evidence="9" key="2">
    <citation type="submission" date="2020-09" db="EMBL/GenBank/DDBJ databases">
        <authorList>
            <person name="Sun Q."/>
            <person name="Zhou Y."/>
        </authorList>
    </citation>
    <scope>NUCLEOTIDE SEQUENCE</scope>
    <source>
        <strain evidence="9">CGMCC 1.15152</strain>
    </source>
</reference>
<evidence type="ECO:0000256" key="5">
    <source>
        <dbReference type="PIRSR" id="PIRSR000137-2"/>
    </source>
</evidence>
<dbReference type="InterPro" id="IPR007867">
    <property type="entry name" value="GMC_OxRtase_C"/>
</dbReference>
<dbReference type="Gene3D" id="3.30.560.10">
    <property type="entry name" value="Glucose Oxidase, domain 3"/>
    <property type="match status" value="1"/>
</dbReference>
<dbReference type="GO" id="GO:0050660">
    <property type="term" value="F:flavin adenine dinucleotide binding"/>
    <property type="evidence" value="ECO:0007669"/>
    <property type="project" value="InterPro"/>
</dbReference>
<keyword evidence="4 5" id="KW-0274">FAD</keyword>
<dbReference type="Gene3D" id="3.50.50.60">
    <property type="entry name" value="FAD/NAD(P)-binding domain"/>
    <property type="match status" value="1"/>
</dbReference>
<comment type="similarity">
    <text evidence="2 6">Belongs to the GMC oxidoreductase family.</text>
</comment>
<keyword evidence="3 6" id="KW-0285">Flavoprotein</keyword>
<organism evidence="9 10">
    <name type="scientific">Microbacterium faecale</name>
    <dbReference type="NCBI Taxonomy" id="1804630"/>
    <lineage>
        <taxon>Bacteria</taxon>
        <taxon>Bacillati</taxon>
        <taxon>Actinomycetota</taxon>
        <taxon>Actinomycetes</taxon>
        <taxon>Micrococcales</taxon>
        <taxon>Microbacteriaceae</taxon>
        <taxon>Microbacterium</taxon>
    </lineage>
</organism>
<evidence type="ECO:0000256" key="6">
    <source>
        <dbReference type="RuleBase" id="RU003968"/>
    </source>
</evidence>
<dbReference type="PANTHER" id="PTHR11552">
    <property type="entry name" value="GLUCOSE-METHANOL-CHOLINE GMC OXIDOREDUCTASE"/>
    <property type="match status" value="1"/>
</dbReference>
<gene>
    <name evidence="9" type="ORF">GCM10010915_24830</name>
</gene>
<evidence type="ECO:0000256" key="2">
    <source>
        <dbReference type="ARBA" id="ARBA00010790"/>
    </source>
</evidence>
<comment type="caution">
    <text evidence="9">The sequence shown here is derived from an EMBL/GenBank/DDBJ whole genome shotgun (WGS) entry which is preliminary data.</text>
</comment>
<evidence type="ECO:0000259" key="7">
    <source>
        <dbReference type="PROSITE" id="PS00623"/>
    </source>
</evidence>
<dbReference type="EMBL" id="BMHO01000001">
    <property type="protein sequence ID" value="GGD42776.1"/>
    <property type="molecule type" value="Genomic_DNA"/>
</dbReference>
<evidence type="ECO:0000313" key="9">
    <source>
        <dbReference type="EMBL" id="GGD42776.1"/>
    </source>
</evidence>
<proteinExistence type="inferred from homology"/>
<dbReference type="SUPFAM" id="SSF51905">
    <property type="entry name" value="FAD/NAD(P)-binding domain"/>
    <property type="match status" value="1"/>
</dbReference>
<dbReference type="InterPro" id="IPR000172">
    <property type="entry name" value="GMC_OxRdtase_N"/>
</dbReference>
<dbReference type="GO" id="GO:0016614">
    <property type="term" value="F:oxidoreductase activity, acting on CH-OH group of donors"/>
    <property type="evidence" value="ECO:0007669"/>
    <property type="project" value="InterPro"/>
</dbReference>
<reference evidence="9" key="1">
    <citation type="journal article" date="2014" name="Int. J. Syst. Evol. Microbiol.">
        <title>Complete genome sequence of Corynebacterium casei LMG S-19264T (=DSM 44701T), isolated from a smear-ripened cheese.</title>
        <authorList>
            <consortium name="US DOE Joint Genome Institute (JGI-PGF)"/>
            <person name="Walter F."/>
            <person name="Albersmeier A."/>
            <person name="Kalinowski J."/>
            <person name="Ruckert C."/>
        </authorList>
    </citation>
    <scope>NUCLEOTIDE SEQUENCE</scope>
    <source>
        <strain evidence="9">CGMCC 1.15152</strain>
    </source>
</reference>
<feature type="domain" description="Glucose-methanol-choline oxidoreductase N-terminal" evidence="7">
    <location>
        <begin position="82"/>
        <end position="105"/>
    </location>
</feature>
<dbReference type="Pfam" id="PF05199">
    <property type="entry name" value="GMC_oxred_C"/>
    <property type="match status" value="1"/>
</dbReference>
<evidence type="ECO:0000256" key="3">
    <source>
        <dbReference type="ARBA" id="ARBA00022630"/>
    </source>
</evidence>
<dbReference type="SUPFAM" id="SSF54373">
    <property type="entry name" value="FAD-linked reductases, C-terminal domain"/>
    <property type="match status" value="1"/>
</dbReference>
<sequence length="531" mass="56484">MAKEQFDYIVIGTGAAGSVVASRLSEDPNVSVLVLESGGNDWDPVIKIPKGFYFLSGGTRHSFTYKTKPVGPDAAIEIWQRGRVLGGSTAINGLQYERGGEHFWNQLEADGNPGWGWDDMLGAFRSFENHELGATDVRGSGGPLDLHVSRPKDELNERIFAAAEAYGLPRVDDINASDGERVGYIPNTVRNGFRLTAARAFLTPALKRKNLSLELNTHVSRILFDGTRATGVSARSGGVVRDFAATTEVIVCAGALDTPLLLERSGIGDPRILHGIGVPTVVDSPNVGEHAIEQRQVAYQASVSENIGYNQRLSSPLRQMLTGAKFLWSRKGVIGTGGYDIGAFYKTAPEKESADIIAIFNPLSMDLEASGLKVATHPGFSASAYLLHPTTESSVHSSGSLPDNPPVIESNYLDTEHDRDGIHAALLGTRAIASQSPLADITIAEEAPGDDVTSREDAIAHAWASGHILHGVGTARMGPGSDAVVDPDLKVRGTDNVRIADTSVLPTQPGNTMGPTIAVGWRAADLILGRG</sequence>
<name>A0A917DJV1_9MICO</name>
<feature type="binding site" evidence="5">
    <location>
        <position position="219"/>
    </location>
    <ligand>
        <name>FAD</name>
        <dbReference type="ChEBI" id="CHEBI:57692"/>
    </ligand>
</feature>
<dbReference type="RefSeq" id="WP_188712511.1">
    <property type="nucleotide sequence ID" value="NZ_BMHO01000001.1"/>
</dbReference>
<evidence type="ECO:0000259" key="8">
    <source>
        <dbReference type="PROSITE" id="PS00624"/>
    </source>
</evidence>
<keyword evidence="10" id="KW-1185">Reference proteome</keyword>
<dbReference type="PROSITE" id="PS00623">
    <property type="entry name" value="GMC_OXRED_1"/>
    <property type="match status" value="1"/>
</dbReference>
<evidence type="ECO:0000256" key="4">
    <source>
        <dbReference type="ARBA" id="ARBA00022827"/>
    </source>
</evidence>
<dbReference type="PIRSF" id="PIRSF000137">
    <property type="entry name" value="Alcohol_oxidase"/>
    <property type="match status" value="1"/>
</dbReference>
<dbReference type="Proteomes" id="UP000633205">
    <property type="component" value="Unassembled WGS sequence"/>
</dbReference>
<evidence type="ECO:0000313" key="10">
    <source>
        <dbReference type="Proteomes" id="UP000633205"/>
    </source>
</evidence>
<dbReference type="Pfam" id="PF00732">
    <property type="entry name" value="GMC_oxred_N"/>
    <property type="match status" value="1"/>
</dbReference>
<dbReference type="PROSITE" id="PS00624">
    <property type="entry name" value="GMC_OXRED_2"/>
    <property type="match status" value="1"/>
</dbReference>
<dbReference type="PANTHER" id="PTHR11552:SF147">
    <property type="entry name" value="CHOLINE DEHYDROGENASE, MITOCHONDRIAL"/>
    <property type="match status" value="1"/>
</dbReference>
<protein>
    <submittedName>
        <fullName evidence="9">GMC oxidoreductase</fullName>
    </submittedName>
</protein>